<name>X0YRJ1_9ZZZZ</name>
<feature type="non-terminal residue" evidence="1">
    <location>
        <position position="1"/>
    </location>
</feature>
<gene>
    <name evidence="1" type="ORF">S01H4_11910</name>
</gene>
<dbReference type="InterPro" id="IPR011343">
    <property type="entry name" value="DeoC"/>
</dbReference>
<proteinExistence type="predicted"/>
<dbReference type="Gene3D" id="3.20.20.70">
    <property type="entry name" value="Aldolase class I"/>
    <property type="match status" value="1"/>
</dbReference>
<reference evidence="1" key="1">
    <citation type="journal article" date="2014" name="Front. Microbiol.">
        <title>High frequency of phylogenetically diverse reductive dehalogenase-homologous genes in deep subseafloor sedimentary metagenomes.</title>
        <authorList>
            <person name="Kawai M."/>
            <person name="Futagami T."/>
            <person name="Toyoda A."/>
            <person name="Takaki Y."/>
            <person name="Nishi S."/>
            <person name="Hori S."/>
            <person name="Arai W."/>
            <person name="Tsubouchi T."/>
            <person name="Morono Y."/>
            <person name="Uchiyama I."/>
            <person name="Ito T."/>
            <person name="Fujiyama A."/>
            <person name="Inagaki F."/>
            <person name="Takami H."/>
        </authorList>
    </citation>
    <scope>NUCLEOTIDE SEQUENCE</scope>
    <source>
        <strain evidence="1">Expedition CK06-06</strain>
    </source>
</reference>
<dbReference type="GO" id="GO:0004139">
    <property type="term" value="F:deoxyribose-phosphate aldolase activity"/>
    <property type="evidence" value="ECO:0007669"/>
    <property type="project" value="InterPro"/>
</dbReference>
<dbReference type="GO" id="GO:0016052">
    <property type="term" value="P:carbohydrate catabolic process"/>
    <property type="evidence" value="ECO:0007669"/>
    <property type="project" value="TreeGrafter"/>
</dbReference>
<accession>X0YRJ1</accession>
<dbReference type="PANTHER" id="PTHR10889">
    <property type="entry name" value="DEOXYRIBOSE-PHOSPHATE ALDOLASE"/>
    <property type="match status" value="1"/>
</dbReference>
<sequence length="140" mass="15204">TEIAVRKGCSEINVCPNYVAIKSGDFKTAKADLGAVYKAANNKLDVIVVPQVGLMTLEEIKTICDMCLEIGIHIVKTNSGLNLGKSEVEHVRYIKGQYGNKIDIEVSGGVRNLNQAKEFISAGADRLHSSTWKQVIGVEN</sequence>
<evidence type="ECO:0008006" key="2">
    <source>
        <dbReference type="Google" id="ProtNLM"/>
    </source>
</evidence>
<dbReference type="InterPro" id="IPR013785">
    <property type="entry name" value="Aldolase_TIM"/>
</dbReference>
<comment type="caution">
    <text evidence="1">The sequence shown here is derived from an EMBL/GenBank/DDBJ whole genome shotgun (WGS) entry which is preliminary data.</text>
</comment>
<dbReference type="SUPFAM" id="SSF51569">
    <property type="entry name" value="Aldolase"/>
    <property type="match status" value="1"/>
</dbReference>
<dbReference type="GO" id="GO:0009264">
    <property type="term" value="P:deoxyribonucleotide catabolic process"/>
    <property type="evidence" value="ECO:0007669"/>
    <property type="project" value="InterPro"/>
</dbReference>
<protein>
    <recommendedName>
        <fullName evidence="2">Deoxyribose-phosphate aldolase</fullName>
    </recommendedName>
</protein>
<dbReference type="PANTHER" id="PTHR10889:SF1">
    <property type="entry name" value="DEOXYRIBOSE-PHOSPHATE ALDOLASE"/>
    <property type="match status" value="1"/>
</dbReference>
<dbReference type="AlphaFoldDB" id="X0YRJ1"/>
<dbReference type="EMBL" id="BART01004934">
    <property type="protein sequence ID" value="GAG58840.1"/>
    <property type="molecule type" value="Genomic_DNA"/>
</dbReference>
<organism evidence="1">
    <name type="scientific">marine sediment metagenome</name>
    <dbReference type="NCBI Taxonomy" id="412755"/>
    <lineage>
        <taxon>unclassified sequences</taxon>
        <taxon>metagenomes</taxon>
        <taxon>ecological metagenomes</taxon>
    </lineage>
</organism>
<dbReference type="GO" id="GO:0005737">
    <property type="term" value="C:cytoplasm"/>
    <property type="evidence" value="ECO:0007669"/>
    <property type="project" value="InterPro"/>
</dbReference>
<evidence type="ECO:0000313" key="1">
    <source>
        <dbReference type="EMBL" id="GAG58840.1"/>
    </source>
</evidence>